<keyword evidence="1" id="KW-0472">Membrane</keyword>
<reference evidence="2" key="1">
    <citation type="submission" date="2015-08" db="EMBL/GenBank/DDBJ databases">
        <authorList>
            <person name="Babu N.S."/>
            <person name="Beckwith C.J."/>
            <person name="Beseler K.G."/>
            <person name="Brison A."/>
            <person name="Carone J.V."/>
            <person name="Caskin T.P."/>
            <person name="Diamond M."/>
            <person name="Durham M.E."/>
            <person name="Foxe J.M."/>
            <person name="Go M."/>
            <person name="Henderson B.A."/>
            <person name="Jones I.B."/>
            <person name="McGettigan J.A."/>
            <person name="Micheletti S.J."/>
            <person name="Nasrallah M.E."/>
            <person name="Ortiz D."/>
            <person name="Piller C.R."/>
            <person name="Privatt S.R."/>
            <person name="Schneider S.L."/>
            <person name="Sharp S."/>
            <person name="Smith T.C."/>
            <person name="Stanton J.D."/>
            <person name="Ullery H.E."/>
            <person name="Wilson R.J."/>
            <person name="Serrano M.G."/>
            <person name="Buck G."/>
            <person name="Lee V."/>
            <person name="Wang Y."/>
            <person name="Carvalho R."/>
            <person name="Voegtly L."/>
            <person name="Shi R."/>
            <person name="Duckworth R."/>
            <person name="Johnson A."/>
            <person name="Loviza R."/>
            <person name="Walstead R."/>
            <person name="Shah Z."/>
            <person name="Kiflezghi M."/>
            <person name="Wade K."/>
            <person name="Ball S.L."/>
            <person name="Bradley K.W."/>
            <person name="Asai D.J."/>
            <person name="Bowman C.A."/>
            <person name="Russell D.A."/>
            <person name="Pope W.H."/>
            <person name="Jacobs-Sera D."/>
            <person name="Hendrix R.W."/>
            <person name="Hatfull G.F."/>
        </authorList>
    </citation>
    <scope>NUCLEOTIDE SEQUENCE</scope>
</reference>
<accession>A0A2P2CEH0</accession>
<name>A0A2P2CEH0_9ZZZZ</name>
<protein>
    <submittedName>
        <fullName evidence="2">Uncharacterized protein</fullName>
    </submittedName>
</protein>
<evidence type="ECO:0000313" key="2">
    <source>
        <dbReference type="EMBL" id="CUR60339.1"/>
    </source>
</evidence>
<dbReference type="AlphaFoldDB" id="A0A2P2CEH0"/>
<sequence length="104" mass="10059">MTPARVTRIATLALGVLYVAAGVAEIAQAATSPADGGVVLPGTLVAGGALVLTGLALTPRQPHVGRGLVCVGSLLGVLATAGTVVVPVLAVAVVVLTLRETVSA</sequence>
<feature type="transmembrane region" description="Helical" evidence="1">
    <location>
        <begin position="69"/>
        <end position="98"/>
    </location>
</feature>
<evidence type="ECO:0000256" key="1">
    <source>
        <dbReference type="SAM" id="Phobius"/>
    </source>
</evidence>
<organism evidence="2">
    <name type="scientific">metagenome</name>
    <dbReference type="NCBI Taxonomy" id="256318"/>
    <lineage>
        <taxon>unclassified sequences</taxon>
        <taxon>metagenomes</taxon>
    </lineage>
</organism>
<keyword evidence="1" id="KW-0812">Transmembrane</keyword>
<gene>
    <name evidence="2" type="ORF">NOCA1210046</name>
</gene>
<keyword evidence="1" id="KW-1133">Transmembrane helix</keyword>
<dbReference type="EMBL" id="CZKB01000014">
    <property type="protein sequence ID" value="CUR60339.1"/>
    <property type="molecule type" value="Genomic_DNA"/>
</dbReference>
<proteinExistence type="predicted"/>
<feature type="transmembrane region" description="Helical" evidence="1">
    <location>
        <begin position="39"/>
        <end position="57"/>
    </location>
</feature>